<name>A0A1I7UJ22_9PELO</name>
<dbReference type="PANTHER" id="PTHR31006">
    <property type="entry name" value="F-BOX DOMAIN-CONTAINING PROTEIN-RELATED-RELATED"/>
    <property type="match status" value="1"/>
</dbReference>
<accession>A0A1I7UJ22</accession>
<dbReference type="AlphaFoldDB" id="A0A1I7UJ22"/>
<dbReference type="STRING" id="1561998.A0A1I7UJ22"/>
<dbReference type="InterPro" id="IPR001810">
    <property type="entry name" value="F-box_dom"/>
</dbReference>
<reference evidence="3" key="1">
    <citation type="submission" date="2016-11" db="UniProtKB">
        <authorList>
            <consortium name="WormBaseParasite"/>
        </authorList>
    </citation>
    <scope>IDENTIFICATION</scope>
</reference>
<evidence type="ECO:0000259" key="1">
    <source>
        <dbReference type="Pfam" id="PF00646"/>
    </source>
</evidence>
<dbReference type="InterPro" id="IPR042317">
    <property type="entry name" value="She-1-like"/>
</dbReference>
<proteinExistence type="predicted"/>
<evidence type="ECO:0000313" key="3">
    <source>
        <dbReference type="WBParaSite" id="Csp11.Scaffold629.g9821.t1"/>
    </source>
</evidence>
<organism evidence="2 3">
    <name type="scientific">Caenorhabditis tropicalis</name>
    <dbReference type="NCBI Taxonomy" id="1561998"/>
    <lineage>
        <taxon>Eukaryota</taxon>
        <taxon>Metazoa</taxon>
        <taxon>Ecdysozoa</taxon>
        <taxon>Nematoda</taxon>
        <taxon>Chromadorea</taxon>
        <taxon>Rhabditida</taxon>
        <taxon>Rhabditina</taxon>
        <taxon>Rhabditomorpha</taxon>
        <taxon>Rhabditoidea</taxon>
        <taxon>Rhabditidae</taxon>
        <taxon>Peloderinae</taxon>
        <taxon>Caenorhabditis</taxon>
    </lineage>
</organism>
<dbReference type="Proteomes" id="UP000095282">
    <property type="component" value="Unplaced"/>
</dbReference>
<dbReference type="PANTHER" id="PTHR31006:SF8">
    <property type="entry name" value="F-BOX DOMAIN-CONTAINING PROTEIN-RELATED"/>
    <property type="match status" value="1"/>
</dbReference>
<protein>
    <submittedName>
        <fullName evidence="3">FBA_2 domain-containing protein</fullName>
    </submittedName>
</protein>
<evidence type="ECO:0000313" key="2">
    <source>
        <dbReference type="Proteomes" id="UP000095282"/>
    </source>
</evidence>
<sequence>MSWLNLTIRLRQHITELLDYESRCQLRLCSKDDRETVDSTRFIPSTFKISEFPSDMSNGKTIIRIDIDTFTMWFIGKENLTRIDRGWNGELIDGMSQIKQENRYELVNQFLQSWSHKGFIKCGSFELDVLEVPPPTTWKFKSNVIKIVNLSANYLEWIESCVPFNEFFKVMEILCWMDVAMTPVLSVLNVKKSLKVDQPLDLTDGQLERIHAPDLSISSALISVEGAKKRLEHFLKFGNKTDKMELGFSVPPNFNALEQLIPKHLVVKKLKKENEQEGEFYGKIFGGFENVNKVQDPREIDCMQYGNMIRLYCGLYEKSTRPCMMYPFYQFL</sequence>
<keyword evidence="2" id="KW-1185">Reference proteome</keyword>
<dbReference type="Pfam" id="PF00646">
    <property type="entry name" value="F-box"/>
    <property type="match status" value="1"/>
</dbReference>
<dbReference type="eggNOG" id="ENOG502R90J">
    <property type="taxonomic scope" value="Eukaryota"/>
</dbReference>
<feature type="domain" description="F-box" evidence="1">
    <location>
        <begin position="3"/>
        <end position="42"/>
    </location>
</feature>
<dbReference type="WBParaSite" id="Csp11.Scaffold629.g9821.t1">
    <property type="protein sequence ID" value="Csp11.Scaffold629.g9821.t1"/>
    <property type="gene ID" value="Csp11.Scaffold629.g9821"/>
</dbReference>